<reference evidence="1" key="1">
    <citation type="submission" date="2022-08" db="EMBL/GenBank/DDBJ databases">
        <authorList>
            <person name="Tian L."/>
        </authorList>
    </citation>
    <scope>NUCLEOTIDE SEQUENCE</scope>
    <source>
        <strain evidence="1">CM253</strain>
    </source>
</reference>
<name>A0ABY5Q6W4_9ACTN</name>
<proteinExistence type="predicted"/>
<protein>
    <recommendedName>
        <fullName evidence="3">DNA-binding protein</fullName>
    </recommendedName>
</protein>
<sequence length="308" mass="32219">MTEDARTPGSLPVAELRALKERLVALDVTAGARWAAAGALEAVRTAGRGGPVRDAGERAALAELLQVAAWIAFDAEQQPLSRRLHLRALQLAAGERESGPAEVEPLILAVLSMQEEHLGRPASSLRIAGSVLARGDLPGRVAAIFHVRAGRALARLGQGPRAERALRTAGELLAEGPSDRDPAWAWWFDRAELDGHAGLARAALGDPEGAAGLLHGAAYAGGDGPAYRVLFAAELARVLARGGDWHEAEAVMSGLVGAVPGIGSVRALRVMVDAVRLVGQGHRVPRPVRATARDLGHVLRGVGGVRDR</sequence>
<accession>A0ABY5Q6W4</accession>
<dbReference type="GeneID" id="95578074"/>
<organism evidence="1 2">
    <name type="scientific">Streptomyces yangpuensis</name>
    <dbReference type="NCBI Taxonomy" id="1648182"/>
    <lineage>
        <taxon>Bacteria</taxon>
        <taxon>Bacillati</taxon>
        <taxon>Actinomycetota</taxon>
        <taxon>Actinomycetes</taxon>
        <taxon>Kitasatosporales</taxon>
        <taxon>Streptomycetaceae</taxon>
        <taxon>Streptomyces</taxon>
    </lineage>
</organism>
<dbReference type="RefSeq" id="WP_257857456.1">
    <property type="nucleotide sequence ID" value="NZ_CP102514.1"/>
</dbReference>
<dbReference type="EMBL" id="CP102514">
    <property type="protein sequence ID" value="UUY51378.1"/>
    <property type="molecule type" value="Genomic_DNA"/>
</dbReference>
<keyword evidence="2" id="KW-1185">Reference proteome</keyword>
<dbReference type="Proteomes" id="UP001057738">
    <property type="component" value="Chromosome"/>
</dbReference>
<gene>
    <name evidence="1" type="ORF">NRK68_31590</name>
</gene>
<evidence type="ECO:0000313" key="1">
    <source>
        <dbReference type="EMBL" id="UUY51378.1"/>
    </source>
</evidence>
<evidence type="ECO:0000313" key="2">
    <source>
        <dbReference type="Proteomes" id="UP001057738"/>
    </source>
</evidence>
<evidence type="ECO:0008006" key="3">
    <source>
        <dbReference type="Google" id="ProtNLM"/>
    </source>
</evidence>